<dbReference type="NCBIfam" id="TIGR01477">
    <property type="entry name" value="RIFIN"/>
    <property type="match status" value="1"/>
</dbReference>
<keyword evidence="4" id="KW-1185">Reference proteome</keyword>
<sequence>MKVHYTKILLFFFPLNILLTSYHEYNNNNEPFITPHHTQTNRSLCESDTESSIYDNDEEINSVKEIFELQTSQRFEEYQERMKEKRQKRKEQRDKNIQKIIHQKIIHKDKMEKNLAEKIEKGCLMCGCGLGSVAGSVGLFGGVAINIWKHLALDAAIKAAIAKGTADIAAAANAAGDAAGAAEIIKLIKTTYSVDELGRTLLESYFATTSYKNASVITQAVYEQYIQTCAYVPSSNLYLRFTDPKSNITMCRSVLNQTQAVSKTGHGISELEGIRTAVETMVSETKEAAKVAAEAARESATNAIRARETGLINTIFMSKQTAIIASVVAILVIVLVMIIIYLVLRYRRKKKMKKKAQYTKLLNE</sequence>
<evidence type="ECO:0000256" key="2">
    <source>
        <dbReference type="SAM" id="SignalP"/>
    </source>
</evidence>
<gene>
    <name evidence="3" type="primary">RIF</name>
    <name evidence="3" type="ORF">PRCDC_0017400</name>
</gene>
<keyword evidence="1" id="KW-0472">Membrane</keyword>
<reference evidence="3" key="2">
    <citation type="submission" date="2014-05" db="EMBL/GenBank/DDBJ databases">
        <title>The genome sequences of chimpanzee malaria parasites reveal the path to human adaptation.</title>
        <authorList>
            <person name="Otto T.D."/>
            <person name="Rayner J.C."/>
            <person name="Boehme U."/>
            <person name="Pain A."/>
            <person name="Spottiswoode N."/>
            <person name="Sanders M."/>
            <person name="Quail M."/>
            <person name="Ollomo B."/>
            <person name="Renaud F."/>
            <person name="Thomas A.W."/>
            <person name="Prugnolle F."/>
            <person name="Conway D.J."/>
            <person name="Newbold C."/>
            <person name="Berriman M."/>
        </authorList>
    </citation>
    <scope>NUCLEOTIDE SEQUENCE [LARGE SCALE GENOMIC DNA]</scope>
    <source>
        <strain evidence="3">CDC</strain>
    </source>
</reference>
<protein>
    <submittedName>
        <fullName evidence="3">Rifin</fullName>
    </submittedName>
</protein>
<feature type="transmembrane region" description="Helical" evidence="1">
    <location>
        <begin position="322"/>
        <end position="344"/>
    </location>
</feature>
<feature type="signal peptide" evidence="2">
    <location>
        <begin position="1"/>
        <end position="20"/>
    </location>
</feature>
<accession>A0A060RLU5</accession>
<proteinExistence type="predicted"/>
<organism evidence="3 4">
    <name type="scientific">Plasmodium reichenowi</name>
    <dbReference type="NCBI Taxonomy" id="5854"/>
    <lineage>
        <taxon>Eukaryota</taxon>
        <taxon>Sar</taxon>
        <taxon>Alveolata</taxon>
        <taxon>Apicomplexa</taxon>
        <taxon>Aconoidasida</taxon>
        <taxon>Haemosporida</taxon>
        <taxon>Plasmodiidae</taxon>
        <taxon>Plasmodium</taxon>
        <taxon>Plasmodium (Laverania)</taxon>
    </lineage>
</organism>
<dbReference type="InterPro" id="IPR006373">
    <property type="entry name" value="VSA_Rifin"/>
</dbReference>
<dbReference type="VEuPathDB" id="PlasmoDB:PRG01_0801600"/>
<keyword evidence="1" id="KW-0812">Transmembrane</keyword>
<evidence type="ECO:0000313" key="4">
    <source>
        <dbReference type="Proteomes" id="UP000027581"/>
    </source>
</evidence>
<keyword evidence="1" id="KW-1133">Transmembrane helix</keyword>
<reference evidence="3" key="1">
    <citation type="submission" date="2014-01" db="EMBL/GenBank/DDBJ databases">
        <authorList>
            <person name="Aslett M."/>
        </authorList>
    </citation>
    <scope>NUCLEOTIDE SEQUENCE</scope>
    <source>
        <strain evidence="3">CDC</strain>
    </source>
</reference>
<feature type="chain" id="PRO_5001586451" evidence="2">
    <location>
        <begin position="21"/>
        <end position="364"/>
    </location>
</feature>
<name>A0A060RLU5_PLARE</name>
<evidence type="ECO:0000256" key="1">
    <source>
        <dbReference type="SAM" id="Phobius"/>
    </source>
</evidence>
<dbReference type="EMBL" id="HG810414">
    <property type="protein sequence ID" value="CDO61535.1"/>
    <property type="molecule type" value="Genomic_DNA"/>
</dbReference>
<dbReference type="AlphaFoldDB" id="A0A060RLU5"/>
<dbReference type="VEuPathDB" id="PlasmoDB:PRCDC_0017400"/>
<keyword evidence="2" id="KW-0732">Signal</keyword>
<dbReference type="Proteomes" id="UP000027581">
    <property type="component" value="Unassembled WGS sequence"/>
</dbReference>
<dbReference type="Pfam" id="PF02009">
    <property type="entry name" value="RIFIN"/>
    <property type="match status" value="1"/>
</dbReference>
<evidence type="ECO:0000313" key="3">
    <source>
        <dbReference type="EMBL" id="CDO61535.1"/>
    </source>
</evidence>